<name>A0AAV5QF37_9ASCO</name>
<dbReference type="GeneID" id="90071206"/>
<reference evidence="2 3" key="1">
    <citation type="journal article" date="2023" name="Elife">
        <title>Identification of key yeast species and microbe-microbe interactions impacting larval growth of Drosophila in the wild.</title>
        <authorList>
            <person name="Mure A."/>
            <person name="Sugiura Y."/>
            <person name="Maeda R."/>
            <person name="Honda K."/>
            <person name="Sakurai N."/>
            <person name="Takahashi Y."/>
            <person name="Watada M."/>
            <person name="Katoh T."/>
            <person name="Gotoh A."/>
            <person name="Gotoh Y."/>
            <person name="Taniguchi I."/>
            <person name="Nakamura K."/>
            <person name="Hayashi T."/>
            <person name="Katayama T."/>
            <person name="Uemura T."/>
            <person name="Hattori Y."/>
        </authorList>
    </citation>
    <scope>NUCLEOTIDE SEQUENCE [LARGE SCALE GENOMIC DNA]</scope>
    <source>
        <strain evidence="2 3">SC-9</strain>
    </source>
</reference>
<accession>A0AAV5QF37</accession>
<organism evidence="2 3">
    <name type="scientific">Saccharomycopsis crataegensis</name>
    <dbReference type="NCBI Taxonomy" id="43959"/>
    <lineage>
        <taxon>Eukaryota</taxon>
        <taxon>Fungi</taxon>
        <taxon>Dikarya</taxon>
        <taxon>Ascomycota</taxon>
        <taxon>Saccharomycotina</taxon>
        <taxon>Saccharomycetes</taxon>
        <taxon>Saccharomycopsidaceae</taxon>
        <taxon>Saccharomycopsis</taxon>
    </lineage>
</organism>
<protein>
    <submittedName>
        <fullName evidence="2">Uncharacterized protein</fullName>
    </submittedName>
</protein>
<evidence type="ECO:0000256" key="1">
    <source>
        <dbReference type="SAM" id="MobiDB-lite"/>
    </source>
</evidence>
<gene>
    <name evidence="2" type="ORF">DASC09_005520</name>
</gene>
<evidence type="ECO:0000313" key="2">
    <source>
        <dbReference type="EMBL" id="GMM33227.1"/>
    </source>
</evidence>
<dbReference type="Proteomes" id="UP001360560">
    <property type="component" value="Unassembled WGS sequence"/>
</dbReference>
<evidence type="ECO:0000313" key="3">
    <source>
        <dbReference type="Proteomes" id="UP001360560"/>
    </source>
</evidence>
<comment type="caution">
    <text evidence="2">The sequence shown here is derived from an EMBL/GenBank/DDBJ whole genome shotgun (WGS) entry which is preliminary data.</text>
</comment>
<keyword evidence="3" id="KW-1185">Reference proteome</keyword>
<feature type="region of interest" description="Disordered" evidence="1">
    <location>
        <begin position="26"/>
        <end position="46"/>
    </location>
</feature>
<feature type="compositionally biased region" description="Polar residues" evidence="1">
    <location>
        <begin position="35"/>
        <end position="46"/>
    </location>
</feature>
<proteinExistence type="predicted"/>
<sequence>MSNKQKQILSLSSYLSSALQRLEGAPKGPVFSKSPGLNSTDTSTSPLDIVSHKKLRRFDKSKRLNLGKKLFVDQFKGVELLRDDPEVFSDLSISSLHRTHLKSLYEFYQNQNRREALSQISESCSLENESTRIKNKNEEVNNIETPDKVSTRRRSSVLREPAIINSISKRINFLTEFDEALTESRIQEYKAKINADDLKRINSFINQLNYASMIIVLKNLEPGVSDINYLELSNHLNRLNSRNSSTSSLRVGGSRVVRLKSIDEVQFLSALQNDALGKRANRNDSGFFPFKPKELRNYGAFYGVMLEDLTKSIKSANKHLQPALREDFDTTLTDFNNDAEFAKATDILKAIKKDYCLISLDLTSSEKLKKLPDIFKVLSEYVGTRKEFAMIFCQLNYHRIPMFGKGVIENLEPKNTLHNTNKKVLYSHYLELARQNTKMNTNNNSNPQDESVFQMILTELANNDMTFVDKPKDKECLYIYRGGK</sequence>
<dbReference type="RefSeq" id="XP_064850227.1">
    <property type="nucleotide sequence ID" value="XM_064994155.1"/>
</dbReference>
<dbReference type="AlphaFoldDB" id="A0AAV5QF37"/>
<dbReference type="EMBL" id="BTFZ01000001">
    <property type="protein sequence ID" value="GMM33227.1"/>
    <property type="molecule type" value="Genomic_DNA"/>
</dbReference>